<keyword evidence="2" id="KW-1185">Reference proteome</keyword>
<proteinExistence type="predicted"/>
<dbReference type="EMBL" id="UYWX01007847">
    <property type="protein sequence ID" value="VDM27161.1"/>
    <property type="molecule type" value="Genomic_DNA"/>
</dbReference>
<evidence type="ECO:0000313" key="3">
    <source>
        <dbReference type="WBParaSite" id="TTAC_0000553901-mRNA-1"/>
    </source>
</evidence>
<reference evidence="1 2" key="2">
    <citation type="submission" date="2018-11" db="EMBL/GenBank/DDBJ databases">
        <authorList>
            <consortium name="Pathogen Informatics"/>
        </authorList>
    </citation>
    <scope>NUCLEOTIDE SEQUENCE [LARGE SCALE GENOMIC DNA]</scope>
</reference>
<protein>
    <submittedName>
        <fullName evidence="3">Secreted protein</fullName>
    </submittedName>
</protein>
<reference evidence="3" key="1">
    <citation type="submission" date="2017-02" db="UniProtKB">
        <authorList>
            <consortium name="WormBaseParasite"/>
        </authorList>
    </citation>
    <scope>IDENTIFICATION</scope>
</reference>
<gene>
    <name evidence="1" type="ORF">TTAC_LOCUS5527</name>
</gene>
<sequence length="132" mass="14854">MAWVYWHSPGEGMMGMMVTTLSASQAPAGTSINHDNVCSATVILPLADYISRRTATQLRTPVISASLSSSNSYTLPEQSSCMRTGPGWRMRHLCCMTKARQQKYWCYRSHETRNGIMYLSHIVERQCLASCR</sequence>
<organism evidence="3">
    <name type="scientific">Hydatigena taeniaeformis</name>
    <name type="common">Feline tapeworm</name>
    <name type="synonym">Taenia taeniaeformis</name>
    <dbReference type="NCBI Taxonomy" id="6205"/>
    <lineage>
        <taxon>Eukaryota</taxon>
        <taxon>Metazoa</taxon>
        <taxon>Spiralia</taxon>
        <taxon>Lophotrochozoa</taxon>
        <taxon>Platyhelminthes</taxon>
        <taxon>Cestoda</taxon>
        <taxon>Eucestoda</taxon>
        <taxon>Cyclophyllidea</taxon>
        <taxon>Taeniidae</taxon>
        <taxon>Hydatigera</taxon>
    </lineage>
</organism>
<evidence type="ECO:0000313" key="1">
    <source>
        <dbReference type="EMBL" id="VDM27161.1"/>
    </source>
</evidence>
<name>A0A0R3WXP9_HYDTA</name>
<evidence type="ECO:0000313" key="2">
    <source>
        <dbReference type="Proteomes" id="UP000274429"/>
    </source>
</evidence>
<accession>A0A0R3WXP9</accession>
<dbReference type="Proteomes" id="UP000274429">
    <property type="component" value="Unassembled WGS sequence"/>
</dbReference>
<dbReference type="AlphaFoldDB" id="A0A0R3WXP9"/>
<dbReference type="WBParaSite" id="TTAC_0000553901-mRNA-1">
    <property type="protein sequence ID" value="TTAC_0000553901-mRNA-1"/>
    <property type="gene ID" value="TTAC_0000553901"/>
</dbReference>